<evidence type="ECO:0000313" key="8">
    <source>
        <dbReference type="RefSeq" id="XP_030647463.1"/>
    </source>
</evidence>
<dbReference type="AlphaFoldDB" id="A0A6J2WT76"/>
<dbReference type="InterPro" id="IPR000010">
    <property type="entry name" value="Cystatin_dom"/>
</dbReference>
<reference evidence="8" key="1">
    <citation type="submission" date="2025-08" db="UniProtKB">
        <authorList>
            <consortium name="RefSeq"/>
        </authorList>
    </citation>
    <scope>IDENTIFICATION</scope>
</reference>
<keyword evidence="7" id="KW-1185">Reference proteome</keyword>
<dbReference type="PANTHER" id="PTHR13814">
    <property type="entry name" value="FETUIN"/>
    <property type="match status" value="1"/>
</dbReference>
<dbReference type="OrthoDB" id="9941887at2759"/>
<name>A0A6J2WT76_CHACN</name>
<gene>
    <name evidence="8" type="primary">si:ch211-284e20.8</name>
</gene>
<dbReference type="SUPFAM" id="SSF54403">
    <property type="entry name" value="Cystatin/monellin"/>
    <property type="match status" value="2"/>
</dbReference>
<evidence type="ECO:0000256" key="3">
    <source>
        <dbReference type="ARBA" id="ARBA00023180"/>
    </source>
</evidence>
<dbReference type="Proteomes" id="UP000504632">
    <property type="component" value="Chromosome 14"/>
</dbReference>
<evidence type="ECO:0000256" key="1">
    <source>
        <dbReference type="ARBA" id="ARBA00022729"/>
    </source>
</evidence>
<dbReference type="RefSeq" id="XP_030647463.1">
    <property type="nucleotide sequence ID" value="XM_030791603.1"/>
</dbReference>
<organism evidence="7 8">
    <name type="scientific">Chanos chanos</name>
    <name type="common">Milkfish</name>
    <name type="synonym">Mugil chanos</name>
    <dbReference type="NCBI Taxonomy" id="29144"/>
    <lineage>
        <taxon>Eukaryota</taxon>
        <taxon>Metazoa</taxon>
        <taxon>Chordata</taxon>
        <taxon>Craniata</taxon>
        <taxon>Vertebrata</taxon>
        <taxon>Euteleostomi</taxon>
        <taxon>Actinopterygii</taxon>
        <taxon>Neopterygii</taxon>
        <taxon>Teleostei</taxon>
        <taxon>Ostariophysi</taxon>
        <taxon>Gonorynchiformes</taxon>
        <taxon>Chanidae</taxon>
        <taxon>Chanos</taxon>
    </lineage>
</organism>
<dbReference type="InterPro" id="IPR025764">
    <property type="entry name" value="Cystatin_Fetuin_B"/>
</dbReference>
<dbReference type="Pfam" id="PF00031">
    <property type="entry name" value="Cystatin"/>
    <property type="match status" value="2"/>
</dbReference>
<evidence type="ECO:0000256" key="2">
    <source>
        <dbReference type="ARBA" id="ARBA00023157"/>
    </source>
</evidence>
<keyword evidence="2" id="KW-1015">Disulfide bond</keyword>
<evidence type="ECO:0000259" key="6">
    <source>
        <dbReference type="PROSITE" id="PS51530"/>
    </source>
</evidence>
<feature type="chain" id="PRO_5027086300" evidence="5">
    <location>
        <begin position="20"/>
        <end position="314"/>
    </location>
</feature>
<keyword evidence="3" id="KW-0325">Glycoprotein</keyword>
<feature type="region of interest" description="Disordered" evidence="4">
    <location>
        <begin position="291"/>
        <end position="314"/>
    </location>
</feature>
<evidence type="ECO:0000256" key="5">
    <source>
        <dbReference type="SAM" id="SignalP"/>
    </source>
</evidence>
<dbReference type="InParanoid" id="A0A6J2WT76"/>
<dbReference type="InterPro" id="IPR050735">
    <property type="entry name" value="Kininogen_Fetuin_HRG"/>
</dbReference>
<accession>A0A6J2WT76</accession>
<keyword evidence="1 5" id="KW-0732">Signal</keyword>
<feature type="domain" description="Cystatin fetuin-B-type" evidence="6">
    <location>
        <begin position="138"/>
        <end position="250"/>
    </location>
</feature>
<evidence type="ECO:0000256" key="4">
    <source>
        <dbReference type="SAM" id="MobiDB-lite"/>
    </source>
</evidence>
<dbReference type="PROSITE" id="PS51530">
    <property type="entry name" value="CYSTATIN_FETUIN_B"/>
    <property type="match status" value="1"/>
</dbReference>
<dbReference type="GO" id="GO:0004869">
    <property type="term" value="F:cysteine-type endopeptidase inhibitor activity"/>
    <property type="evidence" value="ECO:0007669"/>
    <property type="project" value="InterPro"/>
</dbReference>
<protein>
    <submittedName>
        <fullName evidence="8">Fetuin-B</fullName>
    </submittedName>
</protein>
<proteinExistence type="predicted"/>
<feature type="signal peptide" evidence="5">
    <location>
        <begin position="1"/>
        <end position="19"/>
    </location>
</feature>
<sequence length="314" mass="34643">MSPLILLAVVCLCLQSAIASPLPKTGCQDPETVRTAEEALDHINADRHEGYILSLSQILDVYQEPKEGDGALLNLTVEVVETKCHVISRKKWKSCEVKDMSDVPVTGKCDVSVSVQKNVELNSYTCTIQKVPATVIVNICPDCPTEERLDDPIIMETTNLSLQKYNKESSFSKHFALLNVTGASMQWVVGPAYFVEYTIQETDCAKDQTDVDFTQCKLLNSESARKGYCTGSHLTIDDEPEKQHVTVKCEIYEPENATGEKSAAAGNKLSQKPVNSRGKVLVLPSPSVLVSHRTSSTTRNCPGPRRVPFEWLKP</sequence>
<dbReference type="InterPro" id="IPR046350">
    <property type="entry name" value="Cystatin_sf"/>
</dbReference>
<dbReference type="GeneID" id="115827699"/>
<evidence type="ECO:0000313" key="7">
    <source>
        <dbReference type="Proteomes" id="UP000504632"/>
    </source>
</evidence>
<dbReference type="PANTHER" id="PTHR13814:SF17">
    <property type="entry name" value="FETUIN-B PRECURSOR"/>
    <property type="match status" value="1"/>
</dbReference>
<dbReference type="Gene3D" id="3.10.450.10">
    <property type="match status" value="2"/>
</dbReference>
<dbReference type="CDD" id="cd00042">
    <property type="entry name" value="CY"/>
    <property type="match status" value="1"/>
</dbReference>
<dbReference type="SMART" id="SM00043">
    <property type="entry name" value="CY"/>
    <property type="match status" value="2"/>
</dbReference>
<dbReference type="GO" id="GO:0005576">
    <property type="term" value="C:extracellular region"/>
    <property type="evidence" value="ECO:0007669"/>
    <property type="project" value="TreeGrafter"/>
</dbReference>